<evidence type="ECO:0000313" key="4">
    <source>
        <dbReference type="Proteomes" id="UP001517247"/>
    </source>
</evidence>
<keyword evidence="4" id="KW-1185">Reference proteome</keyword>
<name>A0ABW9J5I8_9SPHI</name>
<dbReference type="SUPFAM" id="SSF53807">
    <property type="entry name" value="Helical backbone' metal receptor"/>
    <property type="match status" value="1"/>
</dbReference>
<evidence type="ECO:0000259" key="2">
    <source>
        <dbReference type="PROSITE" id="PS50983"/>
    </source>
</evidence>
<gene>
    <name evidence="3" type="ORF">E6A44_003065</name>
</gene>
<dbReference type="Gene3D" id="3.40.50.1980">
    <property type="entry name" value="Nitrogenase molybdenum iron protein domain"/>
    <property type="match status" value="2"/>
</dbReference>
<dbReference type="RefSeq" id="WP_138721681.1">
    <property type="nucleotide sequence ID" value="NZ_SSHJ02000001.1"/>
</dbReference>
<dbReference type="PROSITE" id="PS50983">
    <property type="entry name" value="FE_B12_PBP"/>
    <property type="match status" value="1"/>
</dbReference>
<dbReference type="InterPro" id="IPR054828">
    <property type="entry name" value="Vit_B12_bind_prot"/>
</dbReference>
<dbReference type="Proteomes" id="UP001517247">
    <property type="component" value="Unassembled WGS sequence"/>
</dbReference>
<evidence type="ECO:0000256" key="1">
    <source>
        <dbReference type="ARBA" id="ARBA00022729"/>
    </source>
</evidence>
<dbReference type="Pfam" id="PF01497">
    <property type="entry name" value="Peripla_BP_2"/>
    <property type="match status" value="1"/>
</dbReference>
<organism evidence="3 4">
    <name type="scientific">Pedobacter ureilyticus</name>
    <dbReference type="NCBI Taxonomy" id="1393051"/>
    <lineage>
        <taxon>Bacteria</taxon>
        <taxon>Pseudomonadati</taxon>
        <taxon>Bacteroidota</taxon>
        <taxon>Sphingobacteriia</taxon>
        <taxon>Sphingobacteriales</taxon>
        <taxon>Sphingobacteriaceae</taxon>
        <taxon>Pedobacter</taxon>
    </lineage>
</organism>
<dbReference type="InterPro" id="IPR002491">
    <property type="entry name" value="ABC_transptr_periplasmic_BD"/>
</dbReference>
<protein>
    <submittedName>
        <fullName evidence="3">ABC transporter substrate-binding protein</fullName>
    </submittedName>
</protein>
<comment type="caution">
    <text evidence="3">The sequence shown here is derived from an EMBL/GenBank/DDBJ whole genome shotgun (WGS) entry which is preliminary data.</text>
</comment>
<keyword evidence="1" id="KW-0732">Signal</keyword>
<dbReference type="NCBIfam" id="NF038402">
    <property type="entry name" value="TroA_like"/>
    <property type="match status" value="1"/>
</dbReference>
<dbReference type="EMBL" id="SSHJ02000001">
    <property type="protein sequence ID" value="MFN0254532.1"/>
    <property type="molecule type" value="Genomic_DNA"/>
</dbReference>
<proteinExistence type="predicted"/>
<sequence>MQKSFTDQLGNEISINYPPKRIVSLVPSQTELLFDLGLDAEVVGLTKFCIHPIEKFAAKAKVGGTKKLLIEKIRDLKPDLIIGNKEENSKADIELLQQEFPVWMSDIYNLEDAMQTITAIGTLVDREPEATYLNHLINAGFRDLQTLALEKAIDQSVAYVIWKDPYMLAGRDTFINDILQKIGLRNVVTESRYPEIELSQLKTRNCKLIFLSSEPYPFKEKHIKELQLALPNTNVMLVDGEMFSWYGSRLVKAVQYFFEFQNQLIGK</sequence>
<reference evidence="3 4" key="1">
    <citation type="submission" date="2024-12" db="EMBL/GenBank/DDBJ databases">
        <authorList>
            <person name="Hu S."/>
        </authorList>
    </citation>
    <scope>NUCLEOTIDE SEQUENCE [LARGE SCALE GENOMIC DNA]</scope>
    <source>
        <strain evidence="3 4">THG-T11</strain>
    </source>
</reference>
<dbReference type="PANTHER" id="PTHR30535">
    <property type="entry name" value="VITAMIN B12-BINDING PROTEIN"/>
    <property type="match status" value="1"/>
</dbReference>
<evidence type="ECO:0000313" key="3">
    <source>
        <dbReference type="EMBL" id="MFN0254532.1"/>
    </source>
</evidence>
<accession>A0ABW9J5I8</accession>
<feature type="domain" description="Fe/B12 periplasmic-binding" evidence="2">
    <location>
        <begin position="21"/>
        <end position="267"/>
    </location>
</feature>
<dbReference type="PANTHER" id="PTHR30535:SF35">
    <property type="entry name" value="PERIPLASMIC BINDING PROTEIN"/>
    <property type="match status" value="1"/>
</dbReference>
<dbReference type="InterPro" id="IPR050902">
    <property type="entry name" value="ABC_Transporter_SBP"/>
</dbReference>